<keyword evidence="2" id="KW-1185">Reference proteome</keyword>
<organism evidence="1 2">
    <name type="scientific">Desulfomicrobium apsheronum</name>
    <dbReference type="NCBI Taxonomy" id="52560"/>
    <lineage>
        <taxon>Bacteria</taxon>
        <taxon>Pseudomonadati</taxon>
        <taxon>Thermodesulfobacteriota</taxon>
        <taxon>Desulfovibrionia</taxon>
        <taxon>Desulfovibrionales</taxon>
        <taxon>Desulfomicrobiaceae</taxon>
        <taxon>Desulfomicrobium</taxon>
    </lineage>
</organism>
<dbReference type="Proteomes" id="UP000198635">
    <property type="component" value="Unassembled WGS sequence"/>
</dbReference>
<accession>A0A1I3X6F8</accession>
<gene>
    <name evidence="1" type="ORF">SAMN04488082_11575</name>
</gene>
<dbReference type="AlphaFoldDB" id="A0A1I3X6F8"/>
<proteinExistence type="predicted"/>
<evidence type="ECO:0000313" key="1">
    <source>
        <dbReference type="EMBL" id="SFK15245.1"/>
    </source>
</evidence>
<reference evidence="2" key="1">
    <citation type="submission" date="2016-10" db="EMBL/GenBank/DDBJ databases">
        <authorList>
            <person name="Varghese N."/>
            <person name="Submissions S."/>
        </authorList>
    </citation>
    <scope>NUCLEOTIDE SEQUENCE [LARGE SCALE GENOMIC DNA]</scope>
    <source>
        <strain evidence="2">DSM 5918</strain>
    </source>
</reference>
<protein>
    <submittedName>
        <fullName evidence="1">Uncharacterized protein</fullName>
    </submittedName>
</protein>
<dbReference type="EMBL" id="FORX01000015">
    <property type="protein sequence ID" value="SFK15245.1"/>
    <property type="molecule type" value="Genomic_DNA"/>
</dbReference>
<dbReference type="RefSeq" id="WP_092376876.1">
    <property type="nucleotide sequence ID" value="NZ_FORX01000015.1"/>
</dbReference>
<evidence type="ECO:0000313" key="2">
    <source>
        <dbReference type="Proteomes" id="UP000198635"/>
    </source>
</evidence>
<name>A0A1I3X6F8_9BACT</name>
<sequence length="170" mass="19381">MDKNTLMFNVLSVAKNASDGSYIDKIAAIKNIENLLYDAVEEEDYESFFLNVEEMKSEDLDGEDEFSDGPVIDEIYNEVTHKLFGSGVWYYMYMQTSMDDIDAFNDCFYISSPVYTDFGGCMYLAGEVIFINEDDESLINANGSDFYVEREKIISALEDLAYVCFVISNI</sequence>